<keyword evidence="4" id="KW-1185">Reference proteome</keyword>
<dbReference type="Pfam" id="PF04993">
    <property type="entry name" value="TfoX_N"/>
    <property type="match status" value="1"/>
</dbReference>
<feature type="compositionally biased region" description="Pro residues" evidence="1">
    <location>
        <begin position="127"/>
        <end position="138"/>
    </location>
</feature>
<dbReference type="Gene3D" id="3.30.1460.30">
    <property type="entry name" value="YgaC/TfoX-N like chaperone"/>
    <property type="match status" value="1"/>
</dbReference>
<dbReference type="SUPFAM" id="SSF159894">
    <property type="entry name" value="YgaC/TfoX-N like"/>
    <property type="match status" value="1"/>
</dbReference>
<sequence>MPARPLPDEALHLIAAVQDALAERLDAQADVQERPLFGSHAFMVNGKLCLAVKGDNLLVRLPPDQHEAIAETPGLHELDPRGGMAGYFWVTPAAYATRAQWRHWIDAALAYNPSAKATRPRGKTAPGIPPSPPGRGPG</sequence>
<dbReference type="Proteomes" id="UP001303211">
    <property type="component" value="Chromosome"/>
</dbReference>
<dbReference type="RefSeq" id="WP_317702539.1">
    <property type="nucleotide sequence ID" value="NZ_CP136921.1"/>
</dbReference>
<gene>
    <name evidence="3" type="ORF">P4826_03325</name>
</gene>
<dbReference type="InterPro" id="IPR007076">
    <property type="entry name" value="TfoX_N"/>
</dbReference>
<protein>
    <submittedName>
        <fullName evidence="3">TfoX/Sxy family protein</fullName>
    </submittedName>
</protein>
<organism evidence="3 4">
    <name type="scientific">Diaphorobacter limosus</name>
    <dbReference type="NCBI Taxonomy" id="3036128"/>
    <lineage>
        <taxon>Bacteria</taxon>
        <taxon>Pseudomonadati</taxon>
        <taxon>Pseudomonadota</taxon>
        <taxon>Betaproteobacteria</taxon>
        <taxon>Burkholderiales</taxon>
        <taxon>Comamonadaceae</taxon>
        <taxon>Diaphorobacter</taxon>
    </lineage>
</organism>
<name>A0ABZ0J6P4_9BURK</name>
<proteinExistence type="predicted"/>
<evidence type="ECO:0000313" key="3">
    <source>
        <dbReference type="EMBL" id="WOO33137.1"/>
    </source>
</evidence>
<feature type="region of interest" description="Disordered" evidence="1">
    <location>
        <begin position="115"/>
        <end position="138"/>
    </location>
</feature>
<reference evidence="3 4" key="1">
    <citation type="submission" date="2023-03" db="EMBL/GenBank/DDBJ databases">
        <title>Diaphorobacter basophil sp. nov., isolated from a sewage-treatment plant.</title>
        <authorList>
            <person name="Yang K."/>
        </authorList>
    </citation>
    <scope>NUCLEOTIDE SEQUENCE [LARGE SCALE GENOMIC DNA]</scope>
    <source>
        <strain evidence="3 4">Y-1</strain>
    </source>
</reference>
<feature type="domain" description="TfoX N-terminal" evidence="2">
    <location>
        <begin position="24"/>
        <end position="110"/>
    </location>
</feature>
<evidence type="ECO:0000313" key="4">
    <source>
        <dbReference type="Proteomes" id="UP001303211"/>
    </source>
</evidence>
<evidence type="ECO:0000259" key="2">
    <source>
        <dbReference type="Pfam" id="PF04993"/>
    </source>
</evidence>
<dbReference type="EMBL" id="CP136921">
    <property type="protein sequence ID" value="WOO33137.1"/>
    <property type="molecule type" value="Genomic_DNA"/>
</dbReference>
<accession>A0ABZ0J6P4</accession>
<evidence type="ECO:0000256" key="1">
    <source>
        <dbReference type="SAM" id="MobiDB-lite"/>
    </source>
</evidence>